<dbReference type="InterPro" id="IPR000792">
    <property type="entry name" value="Tscrpt_reg_LuxR_C"/>
</dbReference>
<organism evidence="8 9">
    <name type="scientific">Bifidobacterium parmae</name>
    <dbReference type="NCBI Taxonomy" id="361854"/>
    <lineage>
        <taxon>Bacteria</taxon>
        <taxon>Bacillati</taxon>
        <taxon>Actinomycetota</taxon>
        <taxon>Actinomycetes</taxon>
        <taxon>Bifidobacteriales</taxon>
        <taxon>Bifidobacteriaceae</taxon>
        <taxon>Bifidobacterium</taxon>
    </lineage>
</organism>
<comment type="caution">
    <text evidence="8">The sequence shown here is derived from an EMBL/GenBank/DDBJ whole genome shotgun (WGS) entry which is preliminary data.</text>
</comment>
<evidence type="ECO:0000313" key="9">
    <source>
        <dbReference type="Proteomes" id="UP000235034"/>
    </source>
</evidence>
<keyword evidence="9" id="KW-1185">Reference proteome</keyword>
<evidence type="ECO:0000256" key="5">
    <source>
        <dbReference type="PROSITE-ProRule" id="PRU00169"/>
    </source>
</evidence>
<dbReference type="PANTHER" id="PTHR43214:SF24">
    <property type="entry name" value="TRANSCRIPTIONAL REGULATORY PROTEIN NARL-RELATED"/>
    <property type="match status" value="1"/>
</dbReference>
<dbReference type="GO" id="GO:0003677">
    <property type="term" value="F:DNA binding"/>
    <property type="evidence" value="ECO:0007669"/>
    <property type="project" value="UniProtKB-KW"/>
</dbReference>
<evidence type="ECO:0000313" key="8">
    <source>
        <dbReference type="EMBL" id="PLS26411.1"/>
    </source>
</evidence>
<evidence type="ECO:0000256" key="2">
    <source>
        <dbReference type="ARBA" id="ARBA00023015"/>
    </source>
</evidence>
<dbReference type="InterPro" id="IPR016032">
    <property type="entry name" value="Sig_transdc_resp-reg_C-effctor"/>
</dbReference>
<feature type="domain" description="HTH luxR-type" evidence="6">
    <location>
        <begin position="173"/>
        <end position="238"/>
    </location>
</feature>
<dbReference type="InterPro" id="IPR058245">
    <property type="entry name" value="NreC/VraR/RcsB-like_REC"/>
</dbReference>
<dbReference type="PANTHER" id="PTHR43214">
    <property type="entry name" value="TWO-COMPONENT RESPONSE REGULATOR"/>
    <property type="match status" value="1"/>
</dbReference>
<dbReference type="AlphaFoldDB" id="A0A2N5IWT2"/>
<dbReference type="InterPro" id="IPR011006">
    <property type="entry name" value="CheY-like_superfamily"/>
</dbReference>
<dbReference type="CDD" id="cd17535">
    <property type="entry name" value="REC_NarL-like"/>
    <property type="match status" value="1"/>
</dbReference>
<dbReference type="Proteomes" id="UP000235034">
    <property type="component" value="Unassembled WGS sequence"/>
</dbReference>
<evidence type="ECO:0000256" key="1">
    <source>
        <dbReference type="ARBA" id="ARBA00022553"/>
    </source>
</evidence>
<name>A0A2N5IWT2_9BIFI</name>
<keyword evidence="2" id="KW-0805">Transcription regulation</keyword>
<dbReference type="PROSITE" id="PS50043">
    <property type="entry name" value="HTH_LUXR_2"/>
    <property type="match status" value="1"/>
</dbReference>
<dbReference type="EMBL" id="NMWT01000028">
    <property type="protein sequence ID" value="PLS26411.1"/>
    <property type="molecule type" value="Genomic_DNA"/>
</dbReference>
<reference evidence="8 9" key="1">
    <citation type="submission" date="2017-07" db="EMBL/GenBank/DDBJ databases">
        <title>Bifidobacterium novel species.</title>
        <authorList>
            <person name="Lugli G.A."/>
            <person name="Milani C."/>
            <person name="Duranti S."/>
            <person name="Mangifesta M."/>
        </authorList>
    </citation>
    <scope>NUCLEOTIDE SEQUENCE [LARGE SCALE GENOMIC DNA]</scope>
    <source>
        <strain evidence="8 9">77</strain>
    </source>
</reference>
<keyword evidence="1 5" id="KW-0597">Phosphoprotein</keyword>
<dbReference type="Pfam" id="PF00196">
    <property type="entry name" value="GerE"/>
    <property type="match status" value="1"/>
</dbReference>
<dbReference type="SMART" id="SM00448">
    <property type="entry name" value="REC"/>
    <property type="match status" value="1"/>
</dbReference>
<accession>A0A2N5IWT2</accession>
<keyword evidence="4" id="KW-0804">Transcription</keyword>
<dbReference type="InterPro" id="IPR001789">
    <property type="entry name" value="Sig_transdc_resp-reg_receiver"/>
</dbReference>
<sequence length="243" mass="26261">MISDDKPIKVMLVDDQTAMRLGFSMMIGVDRTLKVVAQAGDGRAALDVLHAMHDEDLPDVVLMDVRMPVMDGIDATRRIRARHPRIRVLILTTYDEDSYAYSGLNAGASGFLLKDVTAEQLRHAVHAVYEGDAILTPRITREVIAHGVPRAASAPAGETAAPAAHADATGSAGRGLFDRLTPRELDVAALVAEGLTNAEIGERLTIQADSVKRTVTRILAKLGMRDRVQIVVAWYKTGMGRTA</sequence>
<evidence type="ECO:0000256" key="3">
    <source>
        <dbReference type="ARBA" id="ARBA00023125"/>
    </source>
</evidence>
<keyword evidence="3" id="KW-0238">DNA-binding</keyword>
<evidence type="ECO:0000259" key="6">
    <source>
        <dbReference type="PROSITE" id="PS50043"/>
    </source>
</evidence>
<dbReference type="RefSeq" id="WP_243394532.1">
    <property type="nucleotide sequence ID" value="NZ_NMWT01000028.1"/>
</dbReference>
<evidence type="ECO:0000259" key="7">
    <source>
        <dbReference type="PROSITE" id="PS50110"/>
    </source>
</evidence>
<dbReference type="GO" id="GO:0006355">
    <property type="term" value="P:regulation of DNA-templated transcription"/>
    <property type="evidence" value="ECO:0007669"/>
    <property type="project" value="InterPro"/>
</dbReference>
<dbReference type="InterPro" id="IPR039420">
    <property type="entry name" value="WalR-like"/>
</dbReference>
<dbReference type="GO" id="GO:0000160">
    <property type="term" value="P:phosphorelay signal transduction system"/>
    <property type="evidence" value="ECO:0007669"/>
    <property type="project" value="InterPro"/>
</dbReference>
<evidence type="ECO:0000256" key="4">
    <source>
        <dbReference type="ARBA" id="ARBA00023163"/>
    </source>
</evidence>
<dbReference type="PRINTS" id="PR00038">
    <property type="entry name" value="HTHLUXR"/>
</dbReference>
<feature type="modified residue" description="4-aspartylphosphate" evidence="5">
    <location>
        <position position="64"/>
    </location>
</feature>
<dbReference type="SUPFAM" id="SSF46894">
    <property type="entry name" value="C-terminal effector domain of the bipartite response regulators"/>
    <property type="match status" value="1"/>
</dbReference>
<dbReference type="PROSITE" id="PS50110">
    <property type="entry name" value="RESPONSE_REGULATORY"/>
    <property type="match status" value="1"/>
</dbReference>
<dbReference type="CDD" id="cd06170">
    <property type="entry name" value="LuxR_C_like"/>
    <property type="match status" value="1"/>
</dbReference>
<dbReference type="SUPFAM" id="SSF52172">
    <property type="entry name" value="CheY-like"/>
    <property type="match status" value="1"/>
</dbReference>
<dbReference type="SMART" id="SM00421">
    <property type="entry name" value="HTH_LUXR"/>
    <property type="match status" value="1"/>
</dbReference>
<gene>
    <name evidence="8" type="ORF">Uis4E_1986</name>
</gene>
<dbReference type="Pfam" id="PF00072">
    <property type="entry name" value="Response_reg"/>
    <property type="match status" value="1"/>
</dbReference>
<dbReference type="Gene3D" id="3.40.50.2300">
    <property type="match status" value="1"/>
</dbReference>
<feature type="domain" description="Response regulatory" evidence="7">
    <location>
        <begin position="9"/>
        <end position="129"/>
    </location>
</feature>
<proteinExistence type="predicted"/>
<protein>
    <submittedName>
        <fullName evidence="8">LuxR family transcriptional regulator</fullName>
    </submittedName>
</protein>